<dbReference type="InterPro" id="IPR049735">
    <property type="entry name" value="NovE/LmbU-like"/>
</dbReference>
<sequence>MRLPQVLPFSRWEQAGRRLAGIADSTAWCLGDWLIYGQSMYADRYQRAVEAAGLDYQTLRNYAWVARRFDLDRRREELSFQHHAEVAALPPETQDRWLDHAQSRAWSRNQLRTAVRAERQAALGAGNDVAETVLLPRVSVEVSLVARWREAAEEAGCSLNDWIVGTLDRCAVQLLAERPDERQTVA</sequence>
<protein>
    <submittedName>
        <fullName evidence="1">LmbU family transcriptional regulator</fullName>
    </submittedName>
</protein>
<evidence type="ECO:0000313" key="2">
    <source>
        <dbReference type="Proteomes" id="UP001301731"/>
    </source>
</evidence>
<dbReference type="Proteomes" id="UP001301731">
    <property type="component" value="Chromosome"/>
</dbReference>
<organism evidence="1 2">
    <name type="scientific">Streptomyces solicathayae</name>
    <dbReference type="NCBI Taxonomy" id="3081768"/>
    <lineage>
        <taxon>Bacteria</taxon>
        <taxon>Bacillati</taxon>
        <taxon>Actinomycetota</taxon>
        <taxon>Actinomycetes</taxon>
        <taxon>Kitasatosporales</taxon>
        <taxon>Streptomycetaceae</taxon>
        <taxon>Streptomyces</taxon>
    </lineage>
</organism>
<dbReference type="RefSeq" id="WP_318108843.1">
    <property type="nucleotide sequence ID" value="NZ_CP137573.1"/>
</dbReference>
<dbReference type="EMBL" id="CP137573">
    <property type="protein sequence ID" value="WOX25997.1"/>
    <property type="molecule type" value="Genomic_DNA"/>
</dbReference>
<dbReference type="NCBIfam" id="NF038070">
    <property type="entry name" value="LmbU_fam_TF"/>
    <property type="match status" value="1"/>
</dbReference>
<proteinExistence type="predicted"/>
<keyword evidence="2" id="KW-1185">Reference proteome</keyword>
<name>A0ABZ0M337_9ACTN</name>
<gene>
    <name evidence="1" type="ORF">R2D22_33285</name>
</gene>
<accession>A0ABZ0M337</accession>
<reference evidence="1 2" key="1">
    <citation type="submission" date="2023-10" db="EMBL/GenBank/DDBJ databases">
        <title>The genome sequence of Streptomyces sp. HUAS YS2.</title>
        <authorList>
            <person name="Mo P."/>
        </authorList>
    </citation>
    <scope>NUCLEOTIDE SEQUENCE [LARGE SCALE GENOMIC DNA]</scope>
    <source>
        <strain evidence="1 2">HUAS YS2</strain>
    </source>
</reference>
<evidence type="ECO:0000313" key="1">
    <source>
        <dbReference type="EMBL" id="WOX25997.1"/>
    </source>
</evidence>